<organism evidence="7 8">
    <name type="scientific">Neonectria ditissima</name>
    <dbReference type="NCBI Taxonomy" id="78410"/>
    <lineage>
        <taxon>Eukaryota</taxon>
        <taxon>Fungi</taxon>
        <taxon>Dikarya</taxon>
        <taxon>Ascomycota</taxon>
        <taxon>Pezizomycotina</taxon>
        <taxon>Sordariomycetes</taxon>
        <taxon>Hypocreomycetidae</taxon>
        <taxon>Hypocreales</taxon>
        <taxon>Nectriaceae</taxon>
        <taxon>Neonectria</taxon>
    </lineage>
</organism>
<protein>
    <recommendedName>
        <fullName evidence="9">Major facilitator superfamily (MFS) profile domain-containing protein</fullName>
    </recommendedName>
</protein>
<keyword evidence="3 6" id="KW-1133">Transmembrane helix</keyword>
<feature type="transmembrane region" description="Helical" evidence="6">
    <location>
        <begin position="174"/>
        <end position="192"/>
    </location>
</feature>
<dbReference type="SUPFAM" id="SSF103473">
    <property type="entry name" value="MFS general substrate transporter"/>
    <property type="match status" value="1"/>
</dbReference>
<evidence type="ECO:0000313" key="7">
    <source>
        <dbReference type="EMBL" id="KPM43229.1"/>
    </source>
</evidence>
<comment type="caution">
    <text evidence="7">The sequence shown here is derived from an EMBL/GenBank/DDBJ whole genome shotgun (WGS) entry which is preliminary data.</text>
</comment>
<dbReference type="EMBL" id="LKCW01000036">
    <property type="protein sequence ID" value="KPM43229.1"/>
    <property type="molecule type" value="Genomic_DNA"/>
</dbReference>
<dbReference type="GO" id="GO:0000329">
    <property type="term" value="C:fungal-type vacuole membrane"/>
    <property type="evidence" value="ECO:0007669"/>
    <property type="project" value="TreeGrafter"/>
</dbReference>
<comment type="subcellular location">
    <subcellularLocation>
        <location evidence="1">Membrane</location>
        <topology evidence="1">Multi-pass membrane protein</topology>
    </subcellularLocation>
</comment>
<feature type="transmembrane region" description="Helical" evidence="6">
    <location>
        <begin position="104"/>
        <end position="129"/>
    </location>
</feature>
<proteinExistence type="predicted"/>
<dbReference type="AlphaFoldDB" id="A0A0P7BS74"/>
<feature type="transmembrane region" description="Helical" evidence="6">
    <location>
        <begin position="65"/>
        <end position="84"/>
    </location>
</feature>
<feature type="transmembrane region" description="Helical" evidence="6">
    <location>
        <begin position="141"/>
        <end position="162"/>
    </location>
</feature>
<dbReference type="PANTHER" id="PTHR23501">
    <property type="entry name" value="MAJOR FACILITATOR SUPERFAMILY"/>
    <property type="match status" value="1"/>
</dbReference>
<sequence length="331" mass="36462">MAVLIILIFKFEPSEKRKTTIAKQKEFGCELGRVDYLGSTLLSTSIVCGVLLLRQGGQGFQWLSWAPWLLFLLTASTFTGFVWTELHVAREPIFPFRILRKPNVLVSYLVSFLQIFAQTCLMFSVPLYFQVTSQASATTAGAHLVPAVVGNALGGLLAGWVINNTGRFKPLTQISGLVASLGYVLLMLFWNGSTNRWEAWYIFPSGFGTGMLQAAIFVSMAAGLDASDIGVATGGFFLFMSIGMVSSVTIANSILVSRFREGLEQRIHGPNKSEIITKALSDTEYINNLPGELRRVVIECYISGLRNTHYISLFASLASWVLAFKLEDTQL</sequence>
<keyword evidence="8" id="KW-1185">Reference proteome</keyword>
<evidence type="ECO:0000256" key="2">
    <source>
        <dbReference type="ARBA" id="ARBA00022692"/>
    </source>
</evidence>
<gene>
    <name evidence="7" type="ORF">AK830_g3345</name>
</gene>
<evidence type="ECO:0000256" key="4">
    <source>
        <dbReference type="ARBA" id="ARBA00023136"/>
    </source>
</evidence>
<evidence type="ECO:0000256" key="1">
    <source>
        <dbReference type="ARBA" id="ARBA00004141"/>
    </source>
</evidence>
<keyword evidence="5" id="KW-0325">Glycoprotein</keyword>
<name>A0A0P7BS74_9HYPO</name>
<keyword evidence="4 6" id="KW-0472">Membrane</keyword>
<evidence type="ECO:0000256" key="6">
    <source>
        <dbReference type="SAM" id="Phobius"/>
    </source>
</evidence>
<evidence type="ECO:0008006" key="9">
    <source>
        <dbReference type="Google" id="ProtNLM"/>
    </source>
</evidence>
<evidence type="ECO:0000256" key="5">
    <source>
        <dbReference type="ARBA" id="ARBA00023180"/>
    </source>
</evidence>
<feature type="transmembrane region" description="Helical" evidence="6">
    <location>
        <begin position="199"/>
        <end position="224"/>
    </location>
</feature>
<dbReference type="InterPro" id="IPR036259">
    <property type="entry name" value="MFS_trans_sf"/>
</dbReference>
<dbReference type="OrthoDB" id="6770063at2759"/>
<accession>A0A0P7BS74</accession>
<dbReference type="PANTHER" id="PTHR23501:SF33">
    <property type="entry name" value="MAJOR FACILITATOR SUPERFAMILY (MFS) PROFILE DOMAIN-CONTAINING PROTEIN"/>
    <property type="match status" value="1"/>
</dbReference>
<feature type="transmembrane region" description="Helical" evidence="6">
    <location>
        <begin position="236"/>
        <end position="256"/>
    </location>
</feature>
<evidence type="ECO:0000313" key="8">
    <source>
        <dbReference type="Proteomes" id="UP000050424"/>
    </source>
</evidence>
<evidence type="ECO:0000256" key="3">
    <source>
        <dbReference type="ARBA" id="ARBA00022989"/>
    </source>
</evidence>
<dbReference type="Pfam" id="PF07690">
    <property type="entry name" value="MFS_1"/>
    <property type="match status" value="1"/>
</dbReference>
<dbReference type="GO" id="GO:0015174">
    <property type="term" value="F:basic amino acid transmembrane transporter activity"/>
    <property type="evidence" value="ECO:0007669"/>
    <property type="project" value="TreeGrafter"/>
</dbReference>
<keyword evidence="2 6" id="KW-0812">Transmembrane</keyword>
<dbReference type="InterPro" id="IPR011701">
    <property type="entry name" value="MFS"/>
</dbReference>
<dbReference type="Gene3D" id="1.20.1250.20">
    <property type="entry name" value="MFS general substrate transporter like domains"/>
    <property type="match status" value="1"/>
</dbReference>
<reference evidence="7 8" key="1">
    <citation type="submission" date="2015-09" db="EMBL/GenBank/DDBJ databases">
        <title>Draft genome of a European isolate of the apple canker pathogen Neonectria ditissima.</title>
        <authorList>
            <person name="Gomez-Cortecero A."/>
            <person name="Harrison R.J."/>
            <person name="Armitage A.D."/>
        </authorList>
    </citation>
    <scope>NUCLEOTIDE SEQUENCE [LARGE SCALE GENOMIC DNA]</scope>
    <source>
        <strain evidence="7 8">R09/05</strain>
    </source>
</reference>
<dbReference type="Proteomes" id="UP000050424">
    <property type="component" value="Unassembled WGS sequence"/>
</dbReference>